<evidence type="ECO:0000256" key="1">
    <source>
        <dbReference type="SAM" id="MobiDB-lite"/>
    </source>
</evidence>
<sequence>MVGFGDAEDEEIHRSRELAALEYFAAYKEKFAENHFGRMVVPPRQKPEPFMVVAKRDDDDRYETDSDSDDDGIEIPRGRSMVTWADQASRARTAVRMPVRASRNNTIRYARNHPSGTTIGINPSRLTLAPSNTSSSISTGDNVPPPDLLVSVVHEDGNEGIELQGRPKRMVEFRGLDPTITLTQGNQLITCYGDAAPKSALGSVARVAFCNQPQGKAAKILEGVMSKEAAAKKQSGFVRVVEAIRNLLFH</sequence>
<keyword evidence="3" id="KW-1185">Reference proteome</keyword>
<dbReference type="AlphaFoldDB" id="A0A9P5LI34"/>
<feature type="compositionally biased region" description="Acidic residues" evidence="1">
    <location>
        <begin position="60"/>
        <end position="73"/>
    </location>
</feature>
<organism evidence="2 3">
    <name type="scientific">Cylindrodendrum hubeiense</name>
    <dbReference type="NCBI Taxonomy" id="595255"/>
    <lineage>
        <taxon>Eukaryota</taxon>
        <taxon>Fungi</taxon>
        <taxon>Dikarya</taxon>
        <taxon>Ascomycota</taxon>
        <taxon>Pezizomycotina</taxon>
        <taxon>Sordariomycetes</taxon>
        <taxon>Hypocreomycetidae</taxon>
        <taxon>Hypocreales</taxon>
        <taxon>Nectriaceae</taxon>
        <taxon>Cylindrodendrum</taxon>
    </lineage>
</organism>
<dbReference type="EMBL" id="JAANBB010000043">
    <property type="protein sequence ID" value="KAF7553608.1"/>
    <property type="molecule type" value="Genomic_DNA"/>
</dbReference>
<protein>
    <submittedName>
        <fullName evidence="2">Uncharacterized protein</fullName>
    </submittedName>
</protein>
<feature type="region of interest" description="Disordered" evidence="1">
    <location>
        <begin position="110"/>
        <end position="143"/>
    </location>
</feature>
<evidence type="ECO:0000313" key="2">
    <source>
        <dbReference type="EMBL" id="KAF7553608.1"/>
    </source>
</evidence>
<reference evidence="2" key="1">
    <citation type="submission" date="2020-03" db="EMBL/GenBank/DDBJ databases">
        <title>Draft Genome Sequence of Cylindrodendrum hubeiense.</title>
        <authorList>
            <person name="Buettner E."/>
            <person name="Kellner H."/>
        </authorList>
    </citation>
    <scope>NUCLEOTIDE SEQUENCE</scope>
    <source>
        <strain evidence="2">IHI 201604</strain>
    </source>
</reference>
<comment type="caution">
    <text evidence="2">The sequence shown here is derived from an EMBL/GenBank/DDBJ whole genome shotgun (WGS) entry which is preliminary data.</text>
</comment>
<accession>A0A9P5LI34</accession>
<name>A0A9P5LI34_9HYPO</name>
<evidence type="ECO:0000313" key="3">
    <source>
        <dbReference type="Proteomes" id="UP000722485"/>
    </source>
</evidence>
<proteinExistence type="predicted"/>
<dbReference type="Proteomes" id="UP000722485">
    <property type="component" value="Unassembled WGS sequence"/>
</dbReference>
<feature type="region of interest" description="Disordered" evidence="1">
    <location>
        <begin position="55"/>
        <end position="76"/>
    </location>
</feature>
<feature type="compositionally biased region" description="Polar residues" evidence="1">
    <location>
        <begin position="114"/>
        <end position="141"/>
    </location>
</feature>
<dbReference type="OrthoDB" id="5049068at2759"/>
<gene>
    <name evidence="2" type="ORF">G7Z17_g3513</name>
</gene>